<evidence type="ECO:0000313" key="2">
    <source>
        <dbReference type="EMBL" id="KAK3267550.1"/>
    </source>
</evidence>
<accession>A0AAE0FX63</accession>
<comment type="caution">
    <text evidence="2">The sequence shown here is derived from an EMBL/GenBank/DDBJ whole genome shotgun (WGS) entry which is preliminary data.</text>
</comment>
<proteinExistence type="predicted"/>
<sequence>MGRSESPASMVGSLADWVYGSPSEGDDGSPARSPQKAAPANTEARDVACAARGADRHNAAHSQALDDGKENSHWVMDQGLNFLGDAYGRRAMVLTRNMLMRPATPADILLARHRKAS</sequence>
<protein>
    <submittedName>
        <fullName evidence="2">Uncharacterized protein</fullName>
    </submittedName>
</protein>
<evidence type="ECO:0000256" key="1">
    <source>
        <dbReference type="SAM" id="MobiDB-lite"/>
    </source>
</evidence>
<feature type="region of interest" description="Disordered" evidence="1">
    <location>
        <begin position="1"/>
        <end position="45"/>
    </location>
</feature>
<name>A0AAE0FX63_9CHLO</name>
<reference evidence="2 3" key="1">
    <citation type="journal article" date="2015" name="Genome Biol. Evol.">
        <title>Comparative Genomics of a Bacterivorous Green Alga Reveals Evolutionary Causalities and Consequences of Phago-Mixotrophic Mode of Nutrition.</title>
        <authorList>
            <person name="Burns J.A."/>
            <person name="Paasch A."/>
            <person name="Narechania A."/>
            <person name="Kim E."/>
        </authorList>
    </citation>
    <scope>NUCLEOTIDE SEQUENCE [LARGE SCALE GENOMIC DNA]</scope>
    <source>
        <strain evidence="2 3">PLY_AMNH</strain>
    </source>
</reference>
<evidence type="ECO:0000313" key="3">
    <source>
        <dbReference type="Proteomes" id="UP001190700"/>
    </source>
</evidence>
<organism evidence="2 3">
    <name type="scientific">Cymbomonas tetramitiformis</name>
    <dbReference type="NCBI Taxonomy" id="36881"/>
    <lineage>
        <taxon>Eukaryota</taxon>
        <taxon>Viridiplantae</taxon>
        <taxon>Chlorophyta</taxon>
        <taxon>Pyramimonadophyceae</taxon>
        <taxon>Pyramimonadales</taxon>
        <taxon>Pyramimonadaceae</taxon>
        <taxon>Cymbomonas</taxon>
    </lineage>
</organism>
<dbReference type="EMBL" id="LGRX02012345">
    <property type="protein sequence ID" value="KAK3267550.1"/>
    <property type="molecule type" value="Genomic_DNA"/>
</dbReference>
<dbReference type="AlphaFoldDB" id="A0AAE0FX63"/>
<gene>
    <name evidence="2" type="ORF">CYMTET_23902</name>
</gene>
<keyword evidence="3" id="KW-1185">Reference proteome</keyword>
<dbReference type="Proteomes" id="UP001190700">
    <property type="component" value="Unassembled WGS sequence"/>
</dbReference>